<protein>
    <submittedName>
        <fullName evidence="1">Transcriptional regulator</fullName>
    </submittedName>
</protein>
<proteinExistence type="predicted"/>
<dbReference type="CDD" id="cd00090">
    <property type="entry name" value="HTH_ARSR"/>
    <property type="match status" value="1"/>
</dbReference>
<dbReference type="PANTHER" id="PTHR30363:SF28">
    <property type="entry name" value="TRANSCRIPTIONAL REGULATORY PROTEIN-RELATED"/>
    <property type="match status" value="1"/>
</dbReference>
<dbReference type="InterPro" id="IPR050313">
    <property type="entry name" value="Carb_Metab_HTH_regulators"/>
</dbReference>
<accession>A0A2U1T8D3</accession>
<dbReference type="PANTHER" id="PTHR30363">
    <property type="entry name" value="HTH-TYPE TRANSCRIPTIONAL REGULATOR SRLR-RELATED"/>
    <property type="match status" value="1"/>
</dbReference>
<sequence length="229" mass="24668">MKDPAPRRRSRPSEGDTREQVLATLLKLGPVTANDLGSRLGLSAAGVRRHLDILVEEGTAETVDRRPSGRGRPAKHFRLTDSGRAQFGHDYDTLANSALDALREAGGPEAVRRFARQHVEKVVEGIAPAADESEEALEETARQLAEALNEHGYAVTVGRAGRSIQLCKHHCPVASVAAEHSELCEAEQEVIAARLGHHVQPLASITDGHGICTTNIPLTPTNYSERSTS</sequence>
<dbReference type="AlphaFoldDB" id="A0A2U1T8D3"/>
<name>A0A2U1T8D3_9CORY</name>
<dbReference type="KEGG" id="cyz:C3B44_05420"/>
<keyword evidence="2" id="KW-1185">Reference proteome</keyword>
<dbReference type="InterPro" id="IPR011991">
    <property type="entry name" value="ArsR-like_HTH"/>
</dbReference>
<dbReference type="EMBL" id="QEEZ01000004">
    <property type="protein sequence ID" value="PWC02256.1"/>
    <property type="molecule type" value="Genomic_DNA"/>
</dbReference>
<dbReference type="Pfam" id="PF13412">
    <property type="entry name" value="HTH_24"/>
    <property type="match status" value="1"/>
</dbReference>
<evidence type="ECO:0000313" key="2">
    <source>
        <dbReference type="Proteomes" id="UP000244989"/>
    </source>
</evidence>
<dbReference type="SUPFAM" id="SSF46785">
    <property type="entry name" value="Winged helix' DNA-binding domain"/>
    <property type="match status" value="1"/>
</dbReference>
<dbReference type="Proteomes" id="UP000244989">
    <property type="component" value="Unassembled WGS sequence"/>
</dbReference>
<evidence type="ECO:0000313" key="1">
    <source>
        <dbReference type="EMBL" id="PWC02256.1"/>
    </source>
</evidence>
<dbReference type="Gene3D" id="1.10.10.10">
    <property type="entry name" value="Winged helix-like DNA-binding domain superfamily/Winged helix DNA-binding domain"/>
    <property type="match status" value="1"/>
</dbReference>
<dbReference type="InterPro" id="IPR036390">
    <property type="entry name" value="WH_DNA-bd_sf"/>
</dbReference>
<dbReference type="RefSeq" id="WP_108431479.1">
    <property type="nucleotide sequence ID" value="NZ_CP026947.1"/>
</dbReference>
<reference evidence="2" key="1">
    <citation type="submission" date="2018-04" db="EMBL/GenBank/DDBJ databases">
        <authorList>
            <person name="Liu S."/>
            <person name="Wang Z."/>
            <person name="Li J."/>
        </authorList>
    </citation>
    <scope>NUCLEOTIDE SEQUENCE [LARGE SCALE GENOMIC DNA]</scope>
    <source>
        <strain evidence="2">2189</strain>
    </source>
</reference>
<gene>
    <name evidence="1" type="ORF">DF222_02640</name>
</gene>
<comment type="caution">
    <text evidence="1">The sequence shown here is derived from an EMBL/GenBank/DDBJ whole genome shotgun (WGS) entry which is preliminary data.</text>
</comment>
<dbReference type="InterPro" id="IPR036388">
    <property type="entry name" value="WH-like_DNA-bd_sf"/>
</dbReference>
<organism evidence="1 2">
    <name type="scientific">Corynebacterium yudongzhengii</name>
    <dbReference type="NCBI Taxonomy" id="2080740"/>
    <lineage>
        <taxon>Bacteria</taxon>
        <taxon>Bacillati</taxon>
        <taxon>Actinomycetota</taxon>
        <taxon>Actinomycetes</taxon>
        <taxon>Mycobacteriales</taxon>
        <taxon>Corynebacteriaceae</taxon>
        <taxon>Corynebacterium</taxon>
    </lineage>
</organism>
<dbReference type="OrthoDB" id="3375207at2"/>